<name>A0A380C293_9STAP</name>
<keyword evidence="3" id="KW-0547">Nucleotide-binding</keyword>
<dbReference type="InterPro" id="IPR031475">
    <property type="entry name" value="NBD_C"/>
</dbReference>
<keyword evidence="2" id="KW-0808">Transferase</keyword>
<keyword evidence="12" id="KW-1185">Reference proteome</keyword>
<keyword evidence="5" id="KW-0067">ATP-binding</keyword>
<reference evidence="10 11" key="1">
    <citation type="submission" date="2018-06" db="EMBL/GenBank/DDBJ databases">
        <authorList>
            <consortium name="Pathogen Informatics"/>
            <person name="Doyle S."/>
        </authorList>
    </citation>
    <scope>NUCLEOTIDE SEQUENCE [LARGE SCALE GENOMIC DNA]</scope>
    <source>
        <strain evidence="10 11">NCTC12413</strain>
    </source>
</reference>
<dbReference type="EMBL" id="UGZE01000001">
    <property type="protein sequence ID" value="SUJ10485.1"/>
    <property type="molecule type" value="Genomic_DNA"/>
</dbReference>
<dbReference type="Proteomes" id="UP000254956">
    <property type="component" value="Unassembled WGS sequence"/>
</dbReference>
<dbReference type="GO" id="GO:0005524">
    <property type="term" value="F:ATP binding"/>
    <property type="evidence" value="ECO:0007669"/>
    <property type="project" value="UniProtKB-KW"/>
</dbReference>
<dbReference type="OrthoDB" id="153193at2"/>
<evidence type="ECO:0000256" key="5">
    <source>
        <dbReference type="ARBA" id="ARBA00022840"/>
    </source>
</evidence>
<proteinExistence type="inferred from homology"/>
<dbReference type="RefSeq" id="WP_002509552.1">
    <property type="nucleotide sequence ID" value="NZ_AP019698.1"/>
</dbReference>
<dbReference type="Pfam" id="PF07005">
    <property type="entry name" value="SBD_N"/>
    <property type="match status" value="1"/>
</dbReference>
<protein>
    <submittedName>
        <fullName evidence="10">Uncharacterized protein conserved in bacteria</fullName>
    </submittedName>
</protein>
<evidence type="ECO:0000256" key="4">
    <source>
        <dbReference type="ARBA" id="ARBA00022777"/>
    </source>
</evidence>
<dbReference type="InterPro" id="IPR010737">
    <property type="entry name" value="4-carb_acid_sugar_kinase_N"/>
</dbReference>
<keyword evidence="4" id="KW-0418">Kinase</keyword>
<dbReference type="Proteomes" id="UP000321598">
    <property type="component" value="Unassembled WGS sequence"/>
</dbReference>
<reference evidence="9 12" key="2">
    <citation type="submission" date="2019-07" db="EMBL/GenBank/DDBJ databases">
        <title>Whole genome shotgun sequence of Staphylococcus arlettae NBRC 109765.</title>
        <authorList>
            <person name="Hosoyama A."/>
            <person name="Uohara A."/>
            <person name="Ohji S."/>
            <person name="Ichikawa N."/>
        </authorList>
    </citation>
    <scope>NUCLEOTIDE SEQUENCE [LARGE SCALE GENOMIC DNA]</scope>
    <source>
        <strain evidence="9 12">NBRC 109765</strain>
    </source>
</reference>
<dbReference type="SUPFAM" id="SSF142764">
    <property type="entry name" value="YgbK-like"/>
    <property type="match status" value="1"/>
</dbReference>
<accession>A0A380C293</accession>
<dbReference type="AlphaFoldDB" id="A0A380C293"/>
<dbReference type="Gene3D" id="3.40.980.20">
    <property type="entry name" value="Four-carbon acid sugar kinase, nucleotide binding domain"/>
    <property type="match status" value="1"/>
</dbReference>
<dbReference type="EMBL" id="BKAV01000027">
    <property type="protein sequence ID" value="GEQ01143.1"/>
    <property type="molecule type" value="Genomic_DNA"/>
</dbReference>
<evidence type="ECO:0000256" key="1">
    <source>
        <dbReference type="ARBA" id="ARBA00005715"/>
    </source>
</evidence>
<gene>
    <name evidence="10" type="ORF">NCTC12413_00452</name>
    <name evidence="9" type="ORF">SAR03_21800</name>
</gene>
<evidence type="ECO:0000259" key="8">
    <source>
        <dbReference type="Pfam" id="PF17042"/>
    </source>
</evidence>
<dbReference type="GO" id="GO:0016301">
    <property type="term" value="F:kinase activity"/>
    <property type="evidence" value="ECO:0007669"/>
    <property type="project" value="UniProtKB-KW"/>
</dbReference>
<evidence type="ECO:0000256" key="2">
    <source>
        <dbReference type="ARBA" id="ARBA00022679"/>
    </source>
</evidence>
<organism evidence="10 11">
    <name type="scientific">Staphylococcus arlettae</name>
    <dbReference type="NCBI Taxonomy" id="29378"/>
    <lineage>
        <taxon>Bacteria</taxon>
        <taxon>Bacillati</taxon>
        <taxon>Bacillota</taxon>
        <taxon>Bacilli</taxon>
        <taxon>Bacillales</taxon>
        <taxon>Staphylococcaceae</taxon>
        <taxon>Staphylococcus</taxon>
    </lineage>
</organism>
<feature type="domain" description="Four-carbon acid sugar kinase N-terminal" evidence="7">
    <location>
        <begin position="26"/>
        <end position="264"/>
    </location>
</feature>
<evidence type="ECO:0000313" key="9">
    <source>
        <dbReference type="EMBL" id="GEQ01143.1"/>
    </source>
</evidence>
<dbReference type="GeneID" id="97286800"/>
<keyword evidence="6" id="KW-0119">Carbohydrate metabolism</keyword>
<evidence type="ECO:0000259" key="7">
    <source>
        <dbReference type="Pfam" id="PF07005"/>
    </source>
</evidence>
<evidence type="ECO:0000256" key="6">
    <source>
        <dbReference type="ARBA" id="ARBA00023277"/>
    </source>
</evidence>
<dbReference type="InterPro" id="IPR042213">
    <property type="entry name" value="NBD_C_sf"/>
</dbReference>
<comment type="similarity">
    <text evidence="1">Belongs to the four-carbon acid sugar kinase family.</text>
</comment>
<dbReference type="InterPro" id="IPR037051">
    <property type="entry name" value="4-carb_acid_sugar_kinase_N_sf"/>
</dbReference>
<dbReference type="STRING" id="1212545.SARL_04031"/>
<dbReference type="Gene3D" id="3.40.50.10840">
    <property type="entry name" value="Putative sugar-binding, N-terminal domain"/>
    <property type="match status" value="1"/>
</dbReference>
<feature type="domain" description="Four-carbon acid sugar kinase nucleotide binding" evidence="8">
    <location>
        <begin position="287"/>
        <end position="447"/>
    </location>
</feature>
<evidence type="ECO:0000313" key="10">
    <source>
        <dbReference type="EMBL" id="SUJ10485.1"/>
    </source>
</evidence>
<sequence>MLNKNLILEQKQDEIDKGLESLTYKIIVLDDDPTGTQTVKDLPVYTDWSLEYIKDGFQQANQMFYILTNSRALNQEETTIVHKEIMTNIEQISKELNQPFIVISRGDSTLRGHFYLEPKVLNDSASHGFDGVFYIPAFFEGQRYTYNGIHYLQEDDAYIPVANSEFAQDTTFGFSAERMDDFIAEKSNGDIKSDDVYHITLQQLRNRESETIMSLFDDLQHFDAVVVDALNDEDLDFFVACLTSYLSTHKKQFMFRTAASFVKAICETPGEIINLNDVSDNSHGGIIIVGSHVKKSSDQLNHLIAHSDIQTIEFDVTEVTKPSLTDYIKSIIAQVERLIAQGEDVVVYTSRDVIKTADLTNNLSISTNISNCLVEIVSNLTLKPNFIIAKGGITSSDVATKGLNIKKATVIGQITKGVPIWLTGSEAKYENMPYVIFPGNVGATETLTEVYQLNK</sequence>
<evidence type="ECO:0000256" key="3">
    <source>
        <dbReference type="ARBA" id="ARBA00022741"/>
    </source>
</evidence>
<dbReference type="Pfam" id="PF17042">
    <property type="entry name" value="NBD_C"/>
    <property type="match status" value="1"/>
</dbReference>
<evidence type="ECO:0000313" key="11">
    <source>
        <dbReference type="Proteomes" id="UP000254956"/>
    </source>
</evidence>
<evidence type="ECO:0000313" key="12">
    <source>
        <dbReference type="Proteomes" id="UP000321598"/>
    </source>
</evidence>